<proteinExistence type="predicted"/>
<dbReference type="PANTHER" id="PTHR38471">
    <property type="entry name" value="FOUR HELIX BUNDLE PROTEIN"/>
    <property type="match status" value="1"/>
</dbReference>
<protein>
    <recommendedName>
        <fullName evidence="3">Four helix bundle protein</fullName>
    </recommendedName>
</protein>
<sequence length="119" mass="13518">MMLNIGHKNMQVYPIALDMAKEVYKLTNDFPAEERFGLVSQLRRASISVCSNIAEGASRKSTADRKRFYEISRSSCVEIDTQFELALQLGFVKLDEINDLKDFLNSTFALLSTMINNTK</sequence>
<dbReference type="STRING" id="354355.SAMN05660816_00478"/>
<reference evidence="2" key="1">
    <citation type="submission" date="2016-04" db="EMBL/GenBank/DDBJ databases">
        <authorList>
            <person name="Chen L."/>
            <person name="Zhuang W."/>
            <person name="Wang G."/>
        </authorList>
    </citation>
    <scope>NUCLEOTIDE SEQUENCE [LARGE SCALE GENOMIC DNA]</scope>
    <source>
        <strain evidence="2">17621</strain>
    </source>
</reference>
<dbReference type="Proteomes" id="UP000192610">
    <property type="component" value="Unassembled WGS sequence"/>
</dbReference>
<dbReference type="PANTHER" id="PTHR38471:SF2">
    <property type="entry name" value="FOUR HELIX BUNDLE PROTEIN"/>
    <property type="match status" value="1"/>
</dbReference>
<dbReference type="CDD" id="cd16377">
    <property type="entry name" value="23S_rRNA_IVP_like"/>
    <property type="match status" value="1"/>
</dbReference>
<evidence type="ECO:0000313" key="1">
    <source>
        <dbReference type="EMBL" id="OQP51137.1"/>
    </source>
</evidence>
<keyword evidence="2" id="KW-1185">Reference proteome</keyword>
<dbReference type="Pfam" id="PF05635">
    <property type="entry name" value="23S_rRNA_IVP"/>
    <property type="match status" value="1"/>
</dbReference>
<dbReference type="Gene3D" id="1.20.1440.60">
    <property type="entry name" value="23S rRNA-intervening sequence"/>
    <property type="match status" value="1"/>
</dbReference>
<comment type="caution">
    <text evidence="1">The sequence shown here is derived from an EMBL/GenBank/DDBJ whole genome shotgun (WGS) entry which is preliminary data.</text>
</comment>
<evidence type="ECO:0000313" key="2">
    <source>
        <dbReference type="Proteomes" id="UP000192610"/>
    </source>
</evidence>
<organism evidence="1 2">
    <name type="scientific">Niastella yeongjuensis</name>
    <dbReference type="NCBI Taxonomy" id="354355"/>
    <lineage>
        <taxon>Bacteria</taxon>
        <taxon>Pseudomonadati</taxon>
        <taxon>Bacteroidota</taxon>
        <taxon>Chitinophagia</taxon>
        <taxon>Chitinophagales</taxon>
        <taxon>Chitinophagaceae</taxon>
        <taxon>Niastella</taxon>
    </lineage>
</organism>
<evidence type="ECO:0008006" key="3">
    <source>
        <dbReference type="Google" id="ProtNLM"/>
    </source>
</evidence>
<dbReference type="EMBL" id="LVXG01000012">
    <property type="protein sequence ID" value="OQP51137.1"/>
    <property type="molecule type" value="Genomic_DNA"/>
</dbReference>
<dbReference type="AlphaFoldDB" id="A0A1V9EYG7"/>
<gene>
    <name evidence="1" type="ORF">A4H97_02330</name>
</gene>
<name>A0A1V9EYG7_9BACT</name>
<dbReference type="InterPro" id="IPR036583">
    <property type="entry name" value="23S_rRNA_IVS_sf"/>
</dbReference>
<dbReference type="NCBIfam" id="TIGR02436">
    <property type="entry name" value="four helix bundle protein"/>
    <property type="match status" value="1"/>
</dbReference>
<dbReference type="SUPFAM" id="SSF158446">
    <property type="entry name" value="IVS-encoded protein-like"/>
    <property type="match status" value="1"/>
</dbReference>
<accession>A0A1V9EYG7</accession>
<dbReference type="InterPro" id="IPR012657">
    <property type="entry name" value="23S_rRNA-intervening_sequence"/>
</dbReference>